<organism evidence="1 2">
    <name type="scientific">Ambrosiozyma monospora</name>
    <name type="common">Yeast</name>
    <name type="synonym">Endomycopsis monosporus</name>
    <dbReference type="NCBI Taxonomy" id="43982"/>
    <lineage>
        <taxon>Eukaryota</taxon>
        <taxon>Fungi</taxon>
        <taxon>Dikarya</taxon>
        <taxon>Ascomycota</taxon>
        <taxon>Saccharomycotina</taxon>
        <taxon>Pichiomycetes</taxon>
        <taxon>Pichiales</taxon>
        <taxon>Pichiaceae</taxon>
        <taxon>Ambrosiozyma</taxon>
    </lineage>
</organism>
<accession>A0ACB5TJE9</accession>
<keyword evidence="2" id="KW-1185">Reference proteome</keyword>
<dbReference type="EMBL" id="BSXS01007572">
    <property type="protein sequence ID" value="GME89360.1"/>
    <property type="molecule type" value="Genomic_DNA"/>
</dbReference>
<reference evidence="1" key="1">
    <citation type="submission" date="2023-04" db="EMBL/GenBank/DDBJ databases">
        <title>Ambrosiozyma monospora NBRC 10751.</title>
        <authorList>
            <person name="Ichikawa N."/>
            <person name="Sato H."/>
            <person name="Tonouchi N."/>
        </authorList>
    </citation>
    <scope>NUCLEOTIDE SEQUENCE</scope>
    <source>
        <strain evidence="1">NBRC 10751</strain>
    </source>
</reference>
<comment type="caution">
    <text evidence="1">The sequence shown here is derived from an EMBL/GenBank/DDBJ whole genome shotgun (WGS) entry which is preliminary data.</text>
</comment>
<protein>
    <submittedName>
        <fullName evidence="1">Unnamed protein product</fullName>
    </submittedName>
</protein>
<gene>
    <name evidence="1" type="ORF">Amon02_000848900</name>
</gene>
<name>A0ACB5TJE9_AMBMO</name>
<evidence type="ECO:0000313" key="1">
    <source>
        <dbReference type="EMBL" id="GME89360.1"/>
    </source>
</evidence>
<evidence type="ECO:0000313" key="2">
    <source>
        <dbReference type="Proteomes" id="UP001165064"/>
    </source>
</evidence>
<dbReference type="Proteomes" id="UP001165064">
    <property type="component" value="Unassembled WGS sequence"/>
</dbReference>
<sequence length="258" mass="29508">MSFVNQTTGALRLSHEAQSYVNSVRGLPLEPQREIVAYSLDQFEHYGYKNHGGISFDLKLGSNFHSQSPPYLCDQTYFGLQNVKVIFQVQTDRLFRVLEELGHHYQSRVNQFEMKCFGNNFIHSQKKIIHVKKSPNFENGIYIFDKANPKVDISSDLFIGSVENTDFGGVALKSNTIRSLQIDAKVWNASFKRLDKLEEIVFCQRVEDLGSLQSVPNTLRKLIFQGGLSLFNVFTPMLSTFPELPKCYERSSELGMYP</sequence>
<proteinExistence type="predicted"/>